<evidence type="ECO:0000259" key="14">
    <source>
        <dbReference type="PROSITE" id="PS50885"/>
    </source>
</evidence>
<dbReference type="Proteomes" id="UP000618943">
    <property type="component" value="Unassembled WGS sequence"/>
</dbReference>
<gene>
    <name evidence="15" type="ORF">JFL43_02430</name>
</gene>
<comment type="subcellular location">
    <subcellularLocation>
        <location evidence="1">Cell membrane</location>
        <topology evidence="1">Multi-pass membrane protein</topology>
    </subcellularLocation>
</comment>
<evidence type="ECO:0000256" key="12">
    <source>
        <dbReference type="SAM" id="Phobius"/>
    </source>
</evidence>
<protein>
    <submittedName>
        <fullName evidence="15">Methyl-accepting chemotaxis protein</fullName>
    </submittedName>
</protein>
<keyword evidence="6 12" id="KW-1133">Transmembrane helix</keyword>
<keyword evidence="2" id="KW-1003">Cell membrane</keyword>
<keyword evidence="7 12" id="KW-0472">Membrane</keyword>
<keyword evidence="3" id="KW-0488">Methylation</keyword>
<evidence type="ECO:0000313" key="15">
    <source>
        <dbReference type="EMBL" id="MBK3493732.1"/>
    </source>
</evidence>
<feature type="coiled-coil region" evidence="11">
    <location>
        <begin position="411"/>
        <end position="480"/>
    </location>
</feature>
<feature type="domain" description="Methyl-accepting transducer" evidence="13">
    <location>
        <begin position="382"/>
        <end position="632"/>
    </location>
</feature>
<evidence type="ECO:0000313" key="16">
    <source>
        <dbReference type="Proteomes" id="UP000618943"/>
    </source>
</evidence>
<evidence type="ECO:0000256" key="4">
    <source>
        <dbReference type="ARBA" id="ARBA00022500"/>
    </source>
</evidence>
<feature type="transmembrane region" description="Helical" evidence="12">
    <location>
        <begin position="290"/>
        <end position="314"/>
    </location>
</feature>
<dbReference type="Gene3D" id="3.30.450.20">
    <property type="entry name" value="PAS domain"/>
    <property type="match status" value="2"/>
</dbReference>
<comment type="caution">
    <text evidence="15">The sequence shown here is derived from an EMBL/GenBank/DDBJ whole genome shotgun (WGS) entry which is preliminary data.</text>
</comment>
<dbReference type="CDD" id="cd12912">
    <property type="entry name" value="PDC2_MCP_like"/>
    <property type="match status" value="1"/>
</dbReference>
<reference evidence="15 16" key="1">
    <citation type="submission" date="2020-12" db="EMBL/GenBank/DDBJ databases">
        <title>YIM B01967 draft genome.</title>
        <authorList>
            <person name="Yan X."/>
        </authorList>
    </citation>
    <scope>NUCLEOTIDE SEQUENCE [LARGE SCALE GENOMIC DNA]</scope>
    <source>
        <strain evidence="15 16">YIM B01967</strain>
    </source>
</reference>
<comment type="similarity">
    <text evidence="9">Belongs to the methyl-accepting chemotaxis (MCP) protein family.</text>
</comment>
<evidence type="ECO:0000256" key="9">
    <source>
        <dbReference type="ARBA" id="ARBA00029447"/>
    </source>
</evidence>
<dbReference type="Pfam" id="PF02743">
    <property type="entry name" value="dCache_1"/>
    <property type="match status" value="1"/>
</dbReference>
<organism evidence="15 16">
    <name type="scientific">Viridibacillus soli</name>
    <dbReference type="NCBI Taxonomy" id="2798301"/>
    <lineage>
        <taxon>Bacteria</taxon>
        <taxon>Bacillati</taxon>
        <taxon>Bacillota</taxon>
        <taxon>Bacilli</taxon>
        <taxon>Bacillales</taxon>
        <taxon>Caryophanaceae</taxon>
        <taxon>Viridibacillus</taxon>
    </lineage>
</organism>
<dbReference type="InterPro" id="IPR003660">
    <property type="entry name" value="HAMP_dom"/>
</dbReference>
<keyword evidence="16" id="KW-1185">Reference proteome</keyword>
<evidence type="ECO:0000256" key="1">
    <source>
        <dbReference type="ARBA" id="ARBA00004651"/>
    </source>
</evidence>
<proteinExistence type="inferred from homology"/>
<name>A0ABS1H2V6_9BACL</name>
<dbReference type="PANTHER" id="PTHR32089">
    <property type="entry name" value="METHYL-ACCEPTING CHEMOTAXIS PROTEIN MCPB"/>
    <property type="match status" value="1"/>
</dbReference>
<keyword evidence="4" id="KW-0145">Chemotaxis</keyword>
<evidence type="ECO:0000256" key="11">
    <source>
        <dbReference type="SAM" id="Coils"/>
    </source>
</evidence>
<keyword evidence="5 12" id="KW-0812">Transmembrane</keyword>
<dbReference type="PANTHER" id="PTHR32089:SF114">
    <property type="entry name" value="METHYL-ACCEPTING CHEMOTAXIS PROTEIN MCPB"/>
    <property type="match status" value="1"/>
</dbReference>
<evidence type="ECO:0000256" key="8">
    <source>
        <dbReference type="ARBA" id="ARBA00023224"/>
    </source>
</evidence>
<evidence type="ECO:0000259" key="13">
    <source>
        <dbReference type="PROSITE" id="PS50111"/>
    </source>
</evidence>
<dbReference type="InterPro" id="IPR033479">
    <property type="entry name" value="dCache_1"/>
</dbReference>
<evidence type="ECO:0000256" key="10">
    <source>
        <dbReference type="PROSITE-ProRule" id="PRU00284"/>
    </source>
</evidence>
<dbReference type="SUPFAM" id="SSF103190">
    <property type="entry name" value="Sensory domain-like"/>
    <property type="match status" value="1"/>
</dbReference>
<dbReference type="InterPro" id="IPR004089">
    <property type="entry name" value="MCPsignal_dom"/>
</dbReference>
<dbReference type="EMBL" id="JAEOAH010000003">
    <property type="protein sequence ID" value="MBK3493732.1"/>
    <property type="molecule type" value="Genomic_DNA"/>
</dbReference>
<dbReference type="InterPro" id="IPR029151">
    <property type="entry name" value="Sensor-like_sf"/>
</dbReference>
<keyword evidence="8 10" id="KW-0807">Transducer</keyword>
<feature type="transmembrane region" description="Helical" evidence="12">
    <location>
        <begin position="12"/>
        <end position="32"/>
    </location>
</feature>
<dbReference type="SUPFAM" id="SSF58104">
    <property type="entry name" value="Methyl-accepting chemotaxis protein (MCP) signaling domain"/>
    <property type="match status" value="1"/>
</dbReference>
<dbReference type="Pfam" id="PF00015">
    <property type="entry name" value="MCPsignal"/>
    <property type="match status" value="1"/>
</dbReference>
<sequence length="668" mass="73228">MGKTIKWKIISTVVMLLTVGLILLNVVSTYMVNKKTEESLVEQNQVLVSEMSSSIQHYLSAYEKGLLQMSTAYEVVEYKDKMMEKDNNKAALLEKNLDTQFQQYISLFDATTSVYYGLVNTHVEIMPEADLGDDFDPTTRGWFKSAINNTDQISWTKPYIDQATKELTISGSKAVLKDGKVIGVVGMDILLSNLTDEISKKELGFKGYPIIIGNEGTAIVHPTKPGENLSDFSYVKKMLDENKEQGVIKDVENGTDFVTIYRTIPGLDWKLAAVFEEKNIQQTANEIRNIIGGISVALLITLFLALIAIIAKITKPIAILRKLMDRVAAGDLTVRARFKADDEIGQLGADFNIMTDNMQQIIRVVKDSSTEVQVSSQGLSGLAEETNATGEEVTAAVGEIAEGALKSAESAEQASENAAALSEQINLIRQKSITMASIAKEATENNQAGQVQVEQLKSAFHEWETNLQSMSTVIDALENKVGSIEHVMQTIKEVSNQTNLLALNASIEAARAGEHGKGFAVVAEEVRKLAEQSASATEEVKETVQQLQLESKQVSGQMLTTMSKFQQQGTVVRGTETIFETISSLMNEMQRSIHDVSEEILAVTAYKEEVIEVIQTMTSTSQETAASCEEVSASTIEQLNAIEAVTTASENLTNLSDHLADSVTRFKI</sequence>
<evidence type="ECO:0000256" key="7">
    <source>
        <dbReference type="ARBA" id="ARBA00023136"/>
    </source>
</evidence>
<evidence type="ECO:0000256" key="3">
    <source>
        <dbReference type="ARBA" id="ARBA00022481"/>
    </source>
</evidence>
<dbReference type="Pfam" id="PF00672">
    <property type="entry name" value="HAMP"/>
    <property type="match status" value="1"/>
</dbReference>
<evidence type="ECO:0000256" key="2">
    <source>
        <dbReference type="ARBA" id="ARBA00022475"/>
    </source>
</evidence>
<dbReference type="PROSITE" id="PS50111">
    <property type="entry name" value="CHEMOTAXIS_TRANSDUC_2"/>
    <property type="match status" value="1"/>
</dbReference>
<dbReference type="SMART" id="SM00283">
    <property type="entry name" value="MA"/>
    <property type="match status" value="1"/>
</dbReference>
<accession>A0ABS1H2V6</accession>
<dbReference type="SMART" id="SM00304">
    <property type="entry name" value="HAMP"/>
    <property type="match status" value="1"/>
</dbReference>
<dbReference type="RefSeq" id="WP_200747770.1">
    <property type="nucleotide sequence ID" value="NZ_JAEOAH010000003.1"/>
</dbReference>
<evidence type="ECO:0000256" key="6">
    <source>
        <dbReference type="ARBA" id="ARBA00022989"/>
    </source>
</evidence>
<dbReference type="Gene3D" id="1.10.287.950">
    <property type="entry name" value="Methyl-accepting chemotaxis protein"/>
    <property type="match status" value="1"/>
</dbReference>
<evidence type="ECO:0000256" key="5">
    <source>
        <dbReference type="ARBA" id="ARBA00022692"/>
    </source>
</evidence>
<dbReference type="CDD" id="cd12913">
    <property type="entry name" value="PDC1_MCP_like"/>
    <property type="match status" value="1"/>
</dbReference>
<dbReference type="PROSITE" id="PS50885">
    <property type="entry name" value="HAMP"/>
    <property type="match status" value="1"/>
</dbReference>
<keyword evidence="11" id="KW-0175">Coiled coil</keyword>
<feature type="domain" description="HAMP" evidence="14">
    <location>
        <begin position="311"/>
        <end position="363"/>
    </location>
</feature>
<dbReference type="CDD" id="cd06225">
    <property type="entry name" value="HAMP"/>
    <property type="match status" value="1"/>
</dbReference>